<sequence>MPDFPGKMSSESEDKGRLPHSESDAQDLAKHSRITYSRDILFSLANVDASIKLPSGIESSILSELYSACPRSSQPSRDSEYRGLLGDRHQLGVYGRFPGDSVSMLQNSPHLLHKSKEPYRPRQLYKAANRLETNPWNSYNVETFGSSECLSQKEEEEGNITREAQENAVLEKQTQNSNEHDETSKFGLPLEDSTNSTRNKCETSEEHVVSPASTVNYSNSASQQTPVSGQELSPGLLAISVDEDTEAKLLIDLIIPEHSDLTTIHPEDPEICCSKFVHQFHVTEKTPSCGISCCERSEFIAHEVSEDLTQEPSYGGSGEGLQSTDASSFIQQGSVERSGKNGISEPCNLPFPIADKYVFPSTTEEYGLISMDGEDSLSSSSGEQSKGRETQLVSDDFVEKLRLGVQFDPGSESIAHGVSKDLTREPSYGTVSGKGLQSTDATSLIQQSSLERSARNDVSEPCKFPLPIDEYALIWLDCENMLFSSSGEKSKSRDSQLASNDLLEKMRSGVPFDPGLIHNPVSCINDTESFPIELLLPDEDSLITADDFKFTPEKDNNTIEGSPVKADGVNSSSPFAISTNLTGLNIFKDEKSTQLSSEDSTSFCNSYNVVTGLGTYSNSQELQAYRSPATFHRVRTIQSRQTKQTSFYPLDSHPAQARKASVPSHHPFSTNILPSTVHHSLAKQHQQLLQMHVPGRIPQHQLSGCPGGAMTHCPCDQSRYLQEFGPTQDFPLNYQPPSHGSFEMQDLGFRVYGSTDDLTFNTPLQETQRKAGTGFYLGRPYSDNL</sequence>
<organism evidence="2 3">
    <name type="scientific">Malus baccata</name>
    <name type="common">Siberian crab apple</name>
    <name type="synonym">Pyrus baccata</name>
    <dbReference type="NCBI Taxonomy" id="106549"/>
    <lineage>
        <taxon>Eukaryota</taxon>
        <taxon>Viridiplantae</taxon>
        <taxon>Streptophyta</taxon>
        <taxon>Embryophyta</taxon>
        <taxon>Tracheophyta</taxon>
        <taxon>Spermatophyta</taxon>
        <taxon>Magnoliopsida</taxon>
        <taxon>eudicotyledons</taxon>
        <taxon>Gunneridae</taxon>
        <taxon>Pentapetalae</taxon>
        <taxon>rosids</taxon>
        <taxon>fabids</taxon>
        <taxon>Rosales</taxon>
        <taxon>Rosaceae</taxon>
        <taxon>Amygdaloideae</taxon>
        <taxon>Maleae</taxon>
        <taxon>Malus</taxon>
    </lineage>
</organism>
<proteinExistence type="predicted"/>
<dbReference type="PANTHER" id="PTHR34802">
    <property type="entry name" value="CHORISMATE SYNTHASE"/>
    <property type="match status" value="1"/>
</dbReference>
<feature type="region of interest" description="Disordered" evidence="1">
    <location>
        <begin position="170"/>
        <end position="199"/>
    </location>
</feature>
<evidence type="ECO:0000313" key="3">
    <source>
        <dbReference type="Proteomes" id="UP000315295"/>
    </source>
</evidence>
<dbReference type="EMBL" id="VIEB01000758">
    <property type="protein sequence ID" value="TQD81614.1"/>
    <property type="molecule type" value="Genomic_DNA"/>
</dbReference>
<feature type="region of interest" description="Disordered" evidence="1">
    <location>
        <begin position="1"/>
        <end position="30"/>
    </location>
</feature>
<feature type="region of interest" description="Disordered" evidence="1">
    <location>
        <begin position="421"/>
        <end position="452"/>
    </location>
</feature>
<gene>
    <name evidence="2" type="ORF">C1H46_032852</name>
</gene>
<feature type="compositionally biased region" description="Polar residues" evidence="1">
    <location>
        <begin position="435"/>
        <end position="451"/>
    </location>
</feature>
<reference evidence="2 3" key="1">
    <citation type="journal article" date="2019" name="G3 (Bethesda)">
        <title>Sequencing of a Wild Apple (Malus baccata) Genome Unravels the Differences Between Cultivated and Wild Apple Species Regarding Disease Resistance and Cold Tolerance.</title>
        <authorList>
            <person name="Chen X."/>
        </authorList>
    </citation>
    <scope>NUCLEOTIDE SEQUENCE [LARGE SCALE GENOMIC DNA]</scope>
    <source>
        <strain evidence="3">cv. Shandingzi</strain>
        <tissue evidence="2">Leaves</tissue>
    </source>
</reference>
<feature type="region of interest" description="Disordered" evidence="1">
    <location>
        <begin position="308"/>
        <end position="343"/>
    </location>
</feature>
<feature type="compositionally biased region" description="Polar residues" evidence="1">
    <location>
        <begin position="320"/>
        <end position="335"/>
    </location>
</feature>
<evidence type="ECO:0000256" key="1">
    <source>
        <dbReference type="SAM" id="MobiDB-lite"/>
    </source>
</evidence>
<evidence type="ECO:0000313" key="2">
    <source>
        <dbReference type="EMBL" id="TQD81614.1"/>
    </source>
</evidence>
<name>A0A540L560_MALBA</name>
<dbReference type="Proteomes" id="UP000315295">
    <property type="component" value="Unassembled WGS sequence"/>
</dbReference>
<accession>A0A540L560</accession>
<feature type="compositionally biased region" description="Basic and acidic residues" evidence="1">
    <location>
        <begin position="10"/>
        <end position="30"/>
    </location>
</feature>
<dbReference type="PANTHER" id="PTHR34802:SF1">
    <property type="entry name" value="CHORISMATE SYNTHASE"/>
    <property type="match status" value="1"/>
</dbReference>
<keyword evidence="3" id="KW-1185">Reference proteome</keyword>
<dbReference type="AlphaFoldDB" id="A0A540L560"/>
<comment type="caution">
    <text evidence="2">The sequence shown here is derived from an EMBL/GenBank/DDBJ whole genome shotgun (WGS) entry which is preliminary data.</text>
</comment>
<protein>
    <submittedName>
        <fullName evidence="2">Uncharacterized protein</fullName>
    </submittedName>
</protein>